<feature type="transmembrane region" description="Helical" evidence="2">
    <location>
        <begin position="134"/>
        <end position="153"/>
    </location>
</feature>
<dbReference type="OrthoDB" id="288124at2"/>
<feature type="domain" description="VWFA" evidence="3">
    <location>
        <begin position="246"/>
        <end position="433"/>
    </location>
</feature>
<dbReference type="Gene3D" id="3.40.50.410">
    <property type="entry name" value="von Willebrand factor, type A domain"/>
    <property type="match status" value="1"/>
</dbReference>
<reference evidence="4 5" key="1">
    <citation type="submission" date="2019-02" db="EMBL/GenBank/DDBJ databases">
        <title>Deep-cultivation of Planctomycetes and their phenomic and genomic characterization uncovers novel biology.</title>
        <authorList>
            <person name="Wiegand S."/>
            <person name="Jogler M."/>
            <person name="Boedeker C."/>
            <person name="Pinto D."/>
            <person name="Vollmers J."/>
            <person name="Rivas-Marin E."/>
            <person name="Kohn T."/>
            <person name="Peeters S.H."/>
            <person name="Heuer A."/>
            <person name="Rast P."/>
            <person name="Oberbeckmann S."/>
            <person name="Bunk B."/>
            <person name="Jeske O."/>
            <person name="Meyerdierks A."/>
            <person name="Storesund J.E."/>
            <person name="Kallscheuer N."/>
            <person name="Luecker S."/>
            <person name="Lage O.M."/>
            <person name="Pohl T."/>
            <person name="Merkel B.J."/>
            <person name="Hornburger P."/>
            <person name="Mueller R.-W."/>
            <person name="Bruemmer F."/>
            <person name="Labrenz M."/>
            <person name="Spormann A.M."/>
            <person name="Op den Camp H."/>
            <person name="Overmann J."/>
            <person name="Amann R."/>
            <person name="Jetten M.S.M."/>
            <person name="Mascher T."/>
            <person name="Medema M.H."/>
            <person name="Devos D.P."/>
            <person name="Kaster A.-K."/>
            <person name="Ovreas L."/>
            <person name="Rohde M."/>
            <person name="Galperin M.Y."/>
            <person name="Jogler C."/>
        </authorList>
    </citation>
    <scope>NUCLEOTIDE SEQUENCE [LARGE SCALE GENOMIC DNA]</scope>
    <source>
        <strain evidence="4 5">K23_9</strain>
    </source>
</reference>
<evidence type="ECO:0000256" key="1">
    <source>
        <dbReference type="SAM" id="MobiDB-lite"/>
    </source>
</evidence>
<accession>A0A517NWH6</accession>
<feature type="compositionally biased region" description="Basic residues" evidence="1">
    <location>
        <begin position="82"/>
        <end position="93"/>
    </location>
</feature>
<evidence type="ECO:0000259" key="3">
    <source>
        <dbReference type="PROSITE" id="PS50234"/>
    </source>
</evidence>
<dbReference type="Proteomes" id="UP000319817">
    <property type="component" value="Chromosome"/>
</dbReference>
<organism evidence="4 5">
    <name type="scientific">Stieleria marina</name>
    <dbReference type="NCBI Taxonomy" id="1930275"/>
    <lineage>
        <taxon>Bacteria</taxon>
        <taxon>Pseudomonadati</taxon>
        <taxon>Planctomycetota</taxon>
        <taxon>Planctomycetia</taxon>
        <taxon>Pirellulales</taxon>
        <taxon>Pirellulaceae</taxon>
        <taxon>Stieleria</taxon>
    </lineage>
</organism>
<dbReference type="InterPro" id="IPR002035">
    <property type="entry name" value="VWF_A"/>
</dbReference>
<dbReference type="EMBL" id="CP036526">
    <property type="protein sequence ID" value="QDT11477.1"/>
    <property type="molecule type" value="Genomic_DNA"/>
</dbReference>
<proteinExistence type="predicted"/>
<dbReference type="SUPFAM" id="SSF53300">
    <property type="entry name" value="vWA-like"/>
    <property type="match status" value="1"/>
</dbReference>
<feature type="compositionally biased region" description="Low complexity" evidence="1">
    <location>
        <begin position="37"/>
        <end position="49"/>
    </location>
</feature>
<name>A0A517NWH6_9BACT</name>
<feature type="compositionally biased region" description="Pro residues" evidence="1">
    <location>
        <begin position="50"/>
        <end position="59"/>
    </location>
</feature>
<keyword evidence="2" id="KW-1133">Transmembrane helix</keyword>
<dbReference type="InterPro" id="IPR036465">
    <property type="entry name" value="vWFA_dom_sf"/>
</dbReference>
<dbReference type="PROSITE" id="PS50234">
    <property type="entry name" value="VWFA"/>
    <property type="match status" value="1"/>
</dbReference>
<evidence type="ECO:0000313" key="5">
    <source>
        <dbReference type="Proteomes" id="UP000319817"/>
    </source>
</evidence>
<feature type="region of interest" description="Disordered" evidence="1">
    <location>
        <begin position="186"/>
        <end position="229"/>
    </location>
</feature>
<sequence>MSNEGSRWRNDSDKEPASGSPVRPPRKSSPPRKSTPPRESSPPVESLPVPSAPLPPPLPESAQTTGDEIFHREPPPVVRTQRAQRRRTQRAAKKTSASTHVSKRGLSATDASPSLFRLDVGEQENHGRRESTSWFSSVAIHLIILAIIGLFLVPADFGGDGMHQLIVTLGDDREAAVGADFATDTVPDDTVTESIPEVKPTFSESAKPAVDRSAKQGGKKAGKGSDKGGQKGLSGSFFGIETTGHEFVYILDMSGSMRGSRYRRASDELIRSVNQLGDGQKFYVILFSNSFIQMFNQNTKAPRAIAATPDNKQRLAEWVVSAFQGGGTDPRGAVKLALQMRPSAIFMLSDGKFRKPSVNSKSSRTFLSDNLDVFQLAQAAGGRTPIQAIAFEEAVACENMKKLSLLTGGKYRFVGNQDSDQAQEMLDDASDAMKTGQLESAEYLMTRLIKAYGNTEPAWQAREKLARMLFERSHDSLKKDDITAAGKSIEQLIEIDPNAIVTESYQVPLVNQLIKLTNDDPGSQQSQAASVVLGSLLKRFPQSQFRQDMDKVLVNKTLTETRALLANNKPIEAFVKIDRCVTQMPFVRHDEDIKTLHRNIADRLIERARLIQQSQGDEAYLTHLTNLSRATKQTSLQKRIVPLLAKLAGSMVRGSRVGLDEKAKEARRKLAQQIAHEIGNPQLIKEVQRESLQGEMRARSMLRTAQRVERMGDAVGAMKRYSILVKGYPDTVAAKAARSRYWKLRQQTAAADDDGSLALQKMIKDANSAKPSR</sequence>
<dbReference type="AlphaFoldDB" id="A0A517NWH6"/>
<dbReference type="SMART" id="SM00327">
    <property type="entry name" value="VWA"/>
    <property type="match status" value="1"/>
</dbReference>
<evidence type="ECO:0000256" key="2">
    <source>
        <dbReference type="SAM" id="Phobius"/>
    </source>
</evidence>
<keyword evidence="2" id="KW-0812">Transmembrane</keyword>
<dbReference type="Pfam" id="PF13768">
    <property type="entry name" value="VWA_3"/>
    <property type="match status" value="1"/>
</dbReference>
<feature type="region of interest" description="Disordered" evidence="1">
    <location>
        <begin position="1"/>
        <end position="108"/>
    </location>
</feature>
<keyword evidence="2" id="KW-0472">Membrane</keyword>
<dbReference type="RefSeq" id="WP_145419306.1">
    <property type="nucleotide sequence ID" value="NZ_CP036526.1"/>
</dbReference>
<keyword evidence="5" id="KW-1185">Reference proteome</keyword>
<protein>
    <recommendedName>
        <fullName evidence="3">VWFA domain-containing protein</fullName>
    </recommendedName>
</protein>
<feature type="compositionally biased region" description="Basic and acidic residues" evidence="1">
    <location>
        <begin position="1"/>
        <end position="16"/>
    </location>
</feature>
<evidence type="ECO:0000313" key="4">
    <source>
        <dbReference type="EMBL" id="QDT11477.1"/>
    </source>
</evidence>
<gene>
    <name evidence="4" type="ORF">K239x_34750</name>
</gene>